<dbReference type="EMBL" id="PIPO01000003">
    <property type="protein sequence ID" value="RUO33149.1"/>
    <property type="molecule type" value="Genomic_DNA"/>
</dbReference>
<sequence length="117" mass="13652">MDDYQCFMKEQRLRLLALLDANYHPQGHYQSVLAELNRLCEDWCERFAGMTLPTCSGEERTFWFALIQLEELLVSYGYALRSDWEDIQLNVLNEVRELLRAGLPLRAGYFASRPNGS</sequence>
<organism evidence="1 2">
    <name type="scientific">Aliidiomarina soli</name>
    <dbReference type="NCBI Taxonomy" id="1928574"/>
    <lineage>
        <taxon>Bacteria</taxon>
        <taxon>Pseudomonadati</taxon>
        <taxon>Pseudomonadota</taxon>
        <taxon>Gammaproteobacteria</taxon>
        <taxon>Alteromonadales</taxon>
        <taxon>Idiomarinaceae</taxon>
        <taxon>Aliidiomarina</taxon>
    </lineage>
</organism>
<dbReference type="Proteomes" id="UP000287823">
    <property type="component" value="Unassembled WGS sequence"/>
</dbReference>
<accession>A0A432WHJ4</accession>
<name>A0A432WHJ4_9GAMM</name>
<dbReference type="RefSeq" id="WP_126798870.1">
    <property type="nucleotide sequence ID" value="NZ_PIPO01000003.1"/>
</dbReference>
<evidence type="ECO:0000313" key="1">
    <source>
        <dbReference type="EMBL" id="RUO33149.1"/>
    </source>
</evidence>
<dbReference type="AlphaFoldDB" id="A0A432WHJ4"/>
<keyword evidence="2" id="KW-1185">Reference proteome</keyword>
<comment type="caution">
    <text evidence="1">The sequence shown here is derived from an EMBL/GenBank/DDBJ whole genome shotgun (WGS) entry which is preliminary data.</text>
</comment>
<gene>
    <name evidence="1" type="ORF">CWE14_07945</name>
</gene>
<protein>
    <submittedName>
        <fullName evidence="1">Uncharacterized protein</fullName>
    </submittedName>
</protein>
<proteinExistence type="predicted"/>
<reference evidence="1 2" key="1">
    <citation type="journal article" date="2011" name="Front. Microbiol.">
        <title>Genomic signatures of strain selection and enhancement in Bacillus atrophaeus var. globigii, a historical biowarfare simulant.</title>
        <authorList>
            <person name="Gibbons H.S."/>
            <person name="Broomall S.M."/>
            <person name="McNew L.A."/>
            <person name="Daligault H."/>
            <person name="Chapman C."/>
            <person name="Bruce D."/>
            <person name="Karavis M."/>
            <person name="Krepps M."/>
            <person name="McGregor P.A."/>
            <person name="Hong C."/>
            <person name="Park K.H."/>
            <person name="Akmal A."/>
            <person name="Feldman A."/>
            <person name="Lin J.S."/>
            <person name="Chang W.E."/>
            <person name="Higgs B.W."/>
            <person name="Demirev P."/>
            <person name="Lindquist J."/>
            <person name="Liem A."/>
            <person name="Fochler E."/>
            <person name="Read T.D."/>
            <person name="Tapia R."/>
            <person name="Johnson S."/>
            <person name="Bishop-Lilly K.A."/>
            <person name="Detter C."/>
            <person name="Han C."/>
            <person name="Sozhamannan S."/>
            <person name="Rosenzweig C.N."/>
            <person name="Skowronski E.W."/>
        </authorList>
    </citation>
    <scope>NUCLEOTIDE SEQUENCE [LARGE SCALE GENOMIC DNA]</scope>
    <source>
        <strain evidence="1 2">Y4G10-17</strain>
    </source>
</reference>
<evidence type="ECO:0000313" key="2">
    <source>
        <dbReference type="Proteomes" id="UP000287823"/>
    </source>
</evidence>